<dbReference type="EMBL" id="BPVZ01000039">
    <property type="protein sequence ID" value="GKV13701.1"/>
    <property type="molecule type" value="Genomic_DNA"/>
</dbReference>
<reference evidence="2 3" key="1">
    <citation type="journal article" date="2021" name="Commun. Biol.">
        <title>The genome of Shorea leprosula (Dipterocarpaceae) highlights the ecological relevance of drought in aseasonal tropical rainforests.</title>
        <authorList>
            <person name="Ng K.K.S."/>
            <person name="Kobayashi M.J."/>
            <person name="Fawcett J.A."/>
            <person name="Hatakeyama M."/>
            <person name="Paape T."/>
            <person name="Ng C.H."/>
            <person name="Ang C.C."/>
            <person name="Tnah L.H."/>
            <person name="Lee C.T."/>
            <person name="Nishiyama T."/>
            <person name="Sese J."/>
            <person name="O'Brien M.J."/>
            <person name="Copetti D."/>
            <person name="Mohd Noor M.I."/>
            <person name="Ong R.C."/>
            <person name="Putra M."/>
            <person name="Sireger I.Z."/>
            <person name="Indrioko S."/>
            <person name="Kosugi Y."/>
            <person name="Izuno A."/>
            <person name="Isagi Y."/>
            <person name="Lee S.L."/>
            <person name="Shimizu K.K."/>
        </authorList>
    </citation>
    <scope>NUCLEOTIDE SEQUENCE [LARGE SCALE GENOMIC DNA]</scope>
    <source>
        <strain evidence="2">214</strain>
    </source>
</reference>
<gene>
    <name evidence="2" type="ORF">SLEP1_g24687</name>
</gene>
<sequence>MVNQAVTTKSKVEKLTNQTVELKEELEKVIDEKENGIKAVKRDANHQANPVVEEVARAREEQDEACKELDAL</sequence>
<evidence type="ECO:0000313" key="3">
    <source>
        <dbReference type="Proteomes" id="UP001054252"/>
    </source>
</evidence>
<dbReference type="AlphaFoldDB" id="A0AAV5JLR7"/>
<keyword evidence="1" id="KW-0175">Coiled coil</keyword>
<evidence type="ECO:0000256" key="1">
    <source>
        <dbReference type="SAM" id="Coils"/>
    </source>
</evidence>
<comment type="caution">
    <text evidence="2">The sequence shown here is derived from an EMBL/GenBank/DDBJ whole genome shotgun (WGS) entry which is preliminary data.</text>
</comment>
<name>A0AAV5JLR7_9ROSI</name>
<accession>A0AAV5JLR7</accession>
<dbReference type="Proteomes" id="UP001054252">
    <property type="component" value="Unassembled WGS sequence"/>
</dbReference>
<evidence type="ECO:0008006" key="4">
    <source>
        <dbReference type="Google" id="ProtNLM"/>
    </source>
</evidence>
<evidence type="ECO:0000313" key="2">
    <source>
        <dbReference type="EMBL" id="GKV13701.1"/>
    </source>
</evidence>
<protein>
    <recommendedName>
        <fullName evidence="4">Tropomyosin</fullName>
    </recommendedName>
</protein>
<keyword evidence="3" id="KW-1185">Reference proteome</keyword>
<proteinExistence type="predicted"/>
<feature type="coiled-coil region" evidence="1">
    <location>
        <begin position="5"/>
        <end position="43"/>
    </location>
</feature>
<organism evidence="2 3">
    <name type="scientific">Rubroshorea leprosula</name>
    <dbReference type="NCBI Taxonomy" id="152421"/>
    <lineage>
        <taxon>Eukaryota</taxon>
        <taxon>Viridiplantae</taxon>
        <taxon>Streptophyta</taxon>
        <taxon>Embryophyta</taxon>
        <taxon>Tracheophyta</taxon>
        <taxon>Spermatophyta</taxon>
        <taxon>Magnoliopsida</taxon>
        <taxon>eudicotyledons</taxon>
        <taxon>Gunneridae</taxon>
        <taxon>Pentapetalae</taxon>
        <taxon>rosids</taxon>
        <taxon>malvids</taxon>
        <taxon>Malvales</taxon>
        <taxon>Dipterocarpaceae</taxon>
        <taxon>Rubroshorea</taxon>
    </lineage>
</organism>